<dbReference type="InterPro" id="IPR045054">
    <property type="entry name" value="P4HA-like"/>
</dbReference>
<dbReference type="PANTHER" id="PTHR10869:SF246">
    <property type="entry name" value="TRANSMEMBRANE PROLYL 4-HYDROXYLASE"/>
    <property type="match status" value="1"/>
</dbReference>
<accession>A0A382F6Q6</accession>
<organism evidence="7">
    <name type="scientific">marine metagenome</name>
    <dbReference type="NCBI Taxonomy" id="408172"/>
    <lineage>
        <taxon>unclassified sequences</taxon>
        <taxon>metagenomes</taxon>
        <taxon>ecological metagenomes</taxon>
    </lineage>
</organism>
<dbReference type="AlphaFoldDB" id="A0A382F6Q6"/>
<dbReference type="SMART" id="SM00702">
    <property type="entry name" value="P4Hc"/>
    <property type="match status" value="1"/>
</dbReference>
<keyword evidence="2" id="KW-0479">Metal-binding</keyword>
<gene>
    <name evidence="7" type="ORF">METZ01_LOCUS210645</name>
</gene>
<evidence type="ECO:0000256" key="2">
    <source>
        <dbReference type="ARBA" id="ARBA00022723"/>
    </source>
</evidence>
<keyword evidence="5" id="KW-0408">Iron</keyword>
<name>A0A382F6Q6_9ZZZZ</name>
<evidence type="ECO:0000256" key="1">
    <source>
        <dbReference type="ARBA" id="ARBA00001961"/>
    </source>
</evidence>
<dbReference type="Gene3D" id="2.60.120.620">
    <property type="entry name" value="q2cbj1_9rhob like domain"/>
    <property type="match status" value="1"/>
</dbReference>
<sequence length="211" mass="24515">MKLGNYDMEMFHHDPRVYTIKGFLSDLECIHFRKITKQKLKRSKVSGVDKENNKKGLIDERRTSSHCWIKLSYDQITTDVAVRISELVNIPLSHAESFQVVHYSVTQEYQPHVDTFDPEVKEYKPYLKNGGQRISTALCYLNNVEEGGETSFPNLSKTVKPEKGKIIVFDDCYKDTDKPHPDSLHGGLPVVKGEKWVFNLWFRRNPRINEI</sequence>
<dbReference type="GO" id="GO:0004656">
    <property type="term" value="F:procollagen-proline 4-dioxygenase activity"/>
    <property type="evidence" value="ECO:0007669"/>
    <property type="project" value="TreeGrafter"/>
</dbReference>
<feature type="domain" description="Fe2OG dioxygenase" evidence="6">
    <location>
        <begin position="94"/>
        <end position="204"/>
    </location>
</feature>
<comment type="cofactor">
    <cofactor evidence="1">
        <name>L-ascorbate</name>
        <dbReference type="ChEBI" id="CHEBI:38290"/>
    </cofactor>
</comment>
<evidence type="ECO:0000259" key="6">
    <source>
        <dbReference type="PROSITE" id="PS51471"/>
    </source>
</evidence>
<keyword evidence="4" id="KW-0560">Oxidoreductase</keyword>
<protein>
    <recommendedName>
        <fullName evidence="6">Fe2OG dioxygenase domain-containing protein</fullName>
    </recommendedName>
</protein>
<dbReference type="GO" id="GO:0031418">
    <property type="term" value="F:L-ascorbic acid binding"/>
    <property type="evidence" value="ECO:0007669"/>
    <property type="project" value="InterPro"/>
</dbReference>
<evidence type="ECO:0000313" key="7">
    <source>
        <dbReference type="EMBL" id="SVB57791.1"/>
    </source>
</evidence>
<evidence type="ECO:0000256" key="5">
    <source>
        <dbReference type="ARBA" id="ARBA00023004"/>
    </source>
</evidence>
<dbReference type="EMBL" id="UINC01047913">
    <property type="protein sequence ID" value="SVB57791.1"/>
    <property type="molecule type" value="Genomic_DNA"/>
</dbReference>
<reference evidence="7" key="1">
    <citation type="submission" date="2018-05" db="EMBL/GenBank/DDBJ databases">
        <authorList>
            <person name="Lanie J.A."/>
            <person name="Ng W.-L."/>
            <person name="Kazmierczak K.M."/>
            <person name="Andrzejewski T.M."/>
            <person name="Davidsen T.M."/>
            <person name="Wayne K.J."/>
            <person name="Tettelin H."/>
            <person name="Glass J.I."/>
            <person name="Rusch D."/>
            <person name="Podicherti R."/>
            <person name="Tsui H.-C.T."/>
            <person name="Winkler M.E."/>
        </authorList>
    </citation>
    <scope>NUCLEOTIDE SEQUENCE</scope>
</reference>
<dbReference type="PANTHER" id="PTHR10869">
    <property type="entry name" value="PROLYL 4-HYDROXYLASE ALPHA SUBUNIT"/>
    <property type="match status" value="1"/>
</dbReference>
<evidence type="ECO:0000256" key="3">
    <source>
        <dbReference type="ARBA" id="ARBA00022964"/>
    </source>
</evidence>
<dbReference type="InterPro" id="IPR006620">
    <property type="entry name" value="Pro_4_hyd_alph"/>
</dbReference>
<dbReference type="Pfam" id="PF13640">
    <property type="entry name" value="2OG-FeII_Oxy_3"/>
    <property type="match status" value="1"/>
</dbReference>
<proteinExistence type="predicted"/>
<dbReference type="GO" id="GO:0005783">
    <property type="term" value="C:endoplasmic reticulum"/>
    <property type="evidence" value="ECO:0007669"/>
    <property type="project" value="TreeGrafter"/>
</dbReference>
<keyword evidence="3" id="KW-0223">Dioxygenase</keyword>
<dbReference type="InterPro" id="IPR005123">
    <property type="entry name" value="Oxoglu/Fe-dep_dioxygenase_dom"/>
</dbReference>
<evidence type="ECO:0000256" key="4">
    <source>
        <dbReference type="ARBA" id="ARBA00023002"/>
    </source>
</evidence>
<dbReference type="GO" id="GO:0005506">
    <property type="term" value="F:iron ion binding"/>
    <property type="evidence" value="ECO:0007669"/>
    <property type="project" value="InterPro"/>
</dbReference>
<dbReference type="InterPro" id="IPR044862">
    <property type="entry name" value="Pro_4_hyd_alph_FE2OG_OXY"/>
</dbReference>
<dbReference type="PROSITE" id="PS51471">
    <property type="entry name" value="FE2OG_OXY"/>
    <property type="match status" value="1"/>
</dbReference>